<dbReference type="GO" id="GO:0043565">
    <property type="term" value="F:sequence-specific DNA binding"/>
    <property type="evidence" value="ECO:0007669"/>
    <property type="project" value="InterPro"/>
</dbReference>
<gene>
    <name evidence="5" type="ORF">C1I91_27010</name>
</gene>
<keyword evidence="2" id="KW-0238">DNA-binding</keyword>
<keyword evidence="3" id="KW-0804">Transcription</keyword>
<proteinExistence type="predicted"/>
<dbReference type="SUPFAM" id="SSF46689">
    <property type="entry name" value="Homeodomain-like"/>
    <property type="match status" value="2"/>
</dbReference>
<sequence>MKSIYKKIEDTMVKNRYASYIHPPYELESKLVQCIQQLDLETASYILNKINSLERAQLSNQPLTSLKYSIVGSCAIFTRAAIEGGLDTETAFILSDYYINLIDETPNVHALQELEYSMLTDFINVLKRYKQYFYNPLINRVIEYIKKNIENPLSLQEISTFAKVHPNYLSAAFKKEVGKTLSEYISEVKIGAIKLYLNNTDLSVTEISHIFNFNHITYFSRFFKKHIGLTPMEYRKQVLTATV</sequence>
<dbReference type="InterPro" id="IPR020449">
    <property type="entry name" value="Tscrpt_reg_AraC-type_HTH"/>
</dbReference>
<dbReference type="PANTHER" id="PTHR43280">
    <property type="entry name" value="ARAC-FAMILY TRANSCRIPTIONAL REGULATOR"/>
    <property type="match status" value="1"/>
</dbReference>
<evidence type="ECO:0000256" key="2">
    <source>
        <dbReference type="ARBA" id="ARBA00023125"/>
    </source>
</evidence>
<feature type="domain" description="HTH araC/xylS-type" evidence="4">
    <location>
        <begin position="139"/>
        <end position="237"/>
    </location>
</feature>
<dbReference type="PROSITE" id="PS00041">
    <property type="entry name" value="HTH_ARAC_FAMILY_1"/>
    <property type="match status" value="1"/>
</dbReference>
<dbReference type="GO" id="GO:0003700">
    <property type="term" value="F:DNA-binding transcription factor activity"/>
    <property type="evidence" value="ECO:0007669"/>
    <property type="project" value="InterPro"/>
</dbReference>
<keyword evidence="6" id="KW-1185">Reference proteome</keyword>
<dbReference type="PRINTS" id="PR00032">
    <property type="entry name" value="HTHARAC"/>
</dbReference>
<dbReference type="OrthoDB" id="1934152at2"/>
<dbReference type="SMART" id="SM00342">
    <property type="entry name" value="HTH_ARAC"/>
    <property type="match status" value="1"/>
</dbReference>
<organism evidence="5 6">
    <name type="scientific">Clostridium manihotivorum</name>
    <dbReference type="NCBI Taxonomy" id="2320868"/>
    <lineage>
        <taxon>Bacteria</taxon>
        <taxon>Bacillati</taxon>
        <taxon>Bacillota</taxon>
        <taxon>Clostridia</taxon>
        <taxon>Eubacteriales</taxon>
        <taxon>Clostridiaceae</taxon>
        <taxon>Clostridium</taxon>
    </lineage>
</organism>
<evidence type="ECO:0000256" key="1">
    <source>
        <dbReference type="ARBA" id="ARBA00023015"/>
    </source>
</evidence>
<evidence type="ECO:0000256" key="3">
    <source>
        <dbReference type="ARBA" id="ARBA00023163"/>
    </source>
</evidence>
<dbReference type="Pfam" id="PF12833">
    <property type="entry name" value="HTH_18"/>
    <property type="match status" value="1"/>
</dbReference>
<protein>
    <submittedName>
        <fullName evidence="5">AraC family transcriptional regulator</fullName>
    </submittedName>
</protein>
<name>A0A3R5VC39_9CLOT</name>
<dbReference type="PROSITE" id="PS01124">
    <property type="entry name" value="HTH_ARAC_FAMILY_2"/>
    <property type="match status" value="1"/>
</dbReference>
<dbReference type="Gene3D" id="1.10.10.60">
    <property type="entry name" value="Homeodomain-like"/>
    <property type="match status" value="2"/>
</dbReference>
<evidence type="ECO:0000313" key="6">
    <source>
        <dbReference type="Proteomes" id="UP000286268"/>
    </source>
</evidence>
<reference evidence="5 6" key="1">
    <citation type="submission" date="2018-01" db="EMBL/GenBank/DDBJ databases">
        <title>Genome Sequencing and Assembly of Anaerobacter polyendosporus strain CT4.</title>
        <authorList>
            <person name="Tachaapaikoon C."/>
            <person name="Sutheeworapong S."/>
            <person name="Jenjaroenpun P."/>
            <person name="Wongsurawat T."/>
            <person name="Nookeaw I."/>
            <person name="Cheawchanlertfa P."/>
            <person name="Kosugi A."/>
            <person name="Cheevadhanarak S."/>
            <person name="Ratanakhanokchai K."/>
        </authorList>
    </citation>
    <scope>NUCLEOTIDE SEQUENCE [LARGE SCALE GENOMIC DNA]</scope>
    <source>
        <strain evidence="5 6">CT4</strain>
    </source>
</reference>
<dbReference type="KEGG" id="cmah:C1I91_27010"/>
<dbReference type="RefSeq" id="WP_128215695.1">
    <property type="nucleotide sequence ID" value="NZ_CP025746.1"/>
</dbReference>
<dbReference type="InterPro" id="IPR009057">
    <property type="entry name" value="Homeodomain-like_sf"/>
</dbReference>
<keyword evidence="1" id="KW-0805">Transcription regulation</keyword>
<evidence type="ECO:0000313" key="5">
    <source>
        <dbReference type="EMBL" id="QAA35001.1"/>
    </source>
</evidence>
<dbReference type="EMBL" id="CP025746">
    <property type="protein sequence ID" value="QAA35001.1"/>
    <property type="molecule type" value="Genomic_DNA"/>
</dbReference>
<dbReference type="Proteomes" id="UP000286268">
    <property type="component" value="Chromosome"/>
</dbReference>
<dbReference type="InterPro" id="IPR018062">
    <property type="entry name" value="HTH_AraC-typ_CS"/>
</dbReference>
<dbReference type="PANTHER" id="PTHR43280:SF2">
    <property type="entry name" value="HTH-TYPE TRANSCRIPTIONAL REGULATOR EXSA"/>
    <property type="match status" value="1"/>
</dbReference>
<dbReference type="AlphaFoldDB" id="A0A3R5VC39"/>
<evidence type="ECO:0000259" key="4">
    <source>
        <dbReference type="PROSITE" id="PS01124"/>
    </source>
</evidence>
<dbReference type="InterPro" id="IPR018060">
    <property type="entry name" value="HTH_AraC"/>
</dbReference>
<accession>A0A3R5VC39</accession>